<evidence type="ECO:0000256" key="2">
    <source>
        <dbReference type="ARBA" id="ARBA00022729"/>
    </source>
</evidence>
<comment type="subcellular location">
    <subcellularLocation>
        <location evidence="1">Cell envelope</location>
    </subcellularLocation>
</comment>
<keyword evidence="6" id="KW-1185">Reference proteome</keyword>
<dbReference type="RefSeq" id="WP_073014652.1">
    <property type="nucleotide sequence ID" value="NZ_FRBW01000004.1"/>
</dbReference>
<gene>
    <name evidence="5" type="ORF">SAMN05444272_3545</name>
</gene>
<feature type="domain" description="Imelysin-like" evidence="4">
    <location>
        <begin position="41"/>
        <end position="339"/>
    </location>
</feature>
<reference evidence="5 6" key="1">
    <citation type="submission" date="2016-11" db="EMBL/GenBank/DDBJ databases">
        <authorList>
            <person name="Jaros S."/>
            <person name="Januszkiewicz K."/>
            <person name="Wedrychowicz H."/>
        </authorList>
    </citation>
    <scope>NUCLEOTIDE SEQUENCE [LARGE SCALE GENOMIC DNA]</scope>
    <source>
        <strain evidence="5 6">DSM 22153</strain>
    </source>
</reference>
<dbReference type="Pfam" id="PF09375">
    <property type="entry name" value="Peptidase_M75"/>
    <property type="match status" value="1"/>
</dbReference>
<dbReference type="Gene3D" id="1.20.1420.20">
    <property type="entry name" value="M75 peptidase, HXXE motif"/>
    <property type="match status" value="1"/>
</dbReference>
<keyword evidence="2 3" id="KW-0732">Signal</keyword>
<dbReference type="CDD" id="cd14659">
    <property type="entry name" value="Imelysin-like_IPPA"/>
    <property type="match status" value="1"/>
</dbReference>
<dbReference type="STRING" id="735517.SAMN05444272_3545"/>
<evidence type="ECO:0000259" key="4">
    <source>
        <dbReference type="Pfam" id="PF09375"/>
    </source>
</evidence>
<feature type="chain" id="PRO_5009928260" description="Imelysin-like domain-containing protein" evidence="3">
    <location>
        <begin position="25"/>
        <end position="361"/>
    </location>
</feature>
<dbReference type="Proteomes" id="UP000186002">
    <property type="component" value="Unassembled WGS sequence"/>
</dbReference>
<dbReference type="EMBL" id="FRBW01000004">
    <property type="protein sequence ID" value="SHM94338.1"/>
    <property type="molecule type" value="Genomic_DNA"/>
</dbReference>
<proteinExistence type="predicted"/>
<evidence type="ECO:0000313" key="5">
    <source>
        <dbReference type="EMBL" id="SHM94338.1"/>
    </source>
</evidence>
<dbReference type="AlphaFoldDB" id="A0A1M7MTB5"/>
<feature type="signal peptide" evidence="3">
    <location>
        <begin position="1"/>
        <end position="24"/>
    </location>
</feature>
<evidence type="ECO:0000313" key="6">
    <source>
        <dbReference type="Proteomes" id="UP000186002"/>
    </source>
</evidence>
<dbReference type="InterPro" id="IPR038352">
    <property type="entry name" value="Imelysin_sf"/>
</dbReference>
<evidence type="ECO:0000256" key="3">
    <source>
        <dbReference type="SAM" id="SignalP"/>
    </source>
</evidence>
<name>A0A1M7MTB5_9HYPH</name>
<organism evidence="5 6">
    <name type="scientific">Roseibium suaedae</name>
    <dbReference type="NCBI Taxonomy" id="735517"/>
    <lineage>
        <taxon>Bacteria</taxon>
        <taxon>Pseudomonadati</taxon>
        <taxon>Pseudomonadota</taxon>
        <taxon>Alphaproteobacteria</taxon>
        <taxon>Hyphomicrobiales</taxon>
        <taxon>Stappiaceae</taxon>
        <taxon>Roseibium</taxon>
    </lineage>
</organism>
<dbReference type="OrthoDB" id="5729110at2"/>
<dbReference type="InterPro" id="IPR034984">
    <property type="entry name" value="Imelysin-like_IPPA"/>
</dbReference>
<protein>
    <recommendedName>
        <fullName evidence="4">Imelysin-like domain-containing protein</fullName>
    </recommendedName>
</protein>
<accession>A0A1M7MTB5</accession>
<dbReference type="GO" id="GO:0030313">
    <property type="term" value="C:cell envelope"/>
    <property type="evidence" value="ECO:0007669"/>
    <property type="project" value="UniProtKB-SubCell"/>
</dbReference>
<dbReference type="InterPro" id="IPR018976">
    <property type="entry name" value="Imelysin-like"/>
</dbReference>
<evidence type="ECO:0000256" key="1">
    <source>
        <dbReference type="ARBA" id="ARBA00004196"/>
    </source>
</evidence>
<sequence length="361" mass="37967">MRLTLFAALAVTTAVALQAPPGQAADFSPHVKRVLETYIRPATQAFAETSATLPPAAEALCSAPSDQTREAFAASYTKTLEALGNITFLRFGPLISDHRLERLAFLPDARNIAQRQIRKALTDQDGTLGDPAALAGKSVALQGLTALQLIAFDSDSNLTLGAGDDKEALCAYASAITRNVASIAGEIAAEWQDPKGYSALLLTADAGNDQFHSSKEAIETIFNAQVTGLIVIKDQELLPALGTGKDKAKPNKLPFSRSSNASAYMAAELEGIRDAMNAAKFEPNLGSDAAWIPGSLNFEFGNAAKTLRSLKGPLRQTMDAGATYDKLNLVAIQVNSLRDTMALNLAGGLGLSGGFNALDGD</sequence>